<dbReference type="SMART" id="SM00746">
    <property type="entry name" value="TRASH"/>
    <property type="match status" value="1"/>
</dbReference>
<evidence type="ECO:0000259" key="1">
    <source>
        <dbReference type="SMART" id="SM00746"/>
    </source>
</evidence>
<name>A0A1F6CBL1_HANXR</name>
<evidence type="ECO:0000313" key="2">
    <source>
        <dbReference type="EMBL" id="OGG46618.1"/>
    </source>
</evidence>
<evidence type="ECO:0000313" key="3">
    <source>
        <dbReference type="Proteomes" id="UP000178606"/>
    </source>
</evidence>
<dbReference type="Gene3D" id="1.10.620.20">
    <property type="entry name" value="Ribonucleotide Reductase, subunit A"/>
    <property type="match status" value="1"/>
</dbReference>
<sequence length="49" mass="5527">MAKDPICSMSVDEKTAQHKSEYEGQTYYFCAAGCKRTFDQNPAQYAKKG</sequence>
<organism evidence="2 3">
    <name type="scientific">Handelsmanbacteria sp. (strain RIFCSPLOWO2_12_FULL_64_10)</name>
    <dbReference type="NCBI Taxonomy" id="1817868"/>
    <lineage>
        <taxon>Bacteria</taxon>
        <taxon>Candidatus Handelsmaniibacteriota</taxon>
    </lineage>
</organism>
<dbReference type="InterPro" id="IPR012348">
    <property type="entry name" value="RNR-like"/>
</dbReference>
<dbReference type="InterPro" id="IPR009078">
    <property type="entry name" value="Ferritin-like_SF"/>
</dbReference>
<proteinExistence type="predicted"/>
<gene>
    <name evidence="2" type="ORF">A3F84_06150</name>
</gene>
<dbReference type="GO" id="GO:0016491">
    <property type="term" value="F:oxidoreductase activity"/>
    <property type="evidence" value="ECO:0007669"/>
    <property type="project" value="InterPro"/>
</dbReference>
<dbReference type="Pfam" id="PF04945">
    <property type="entry name" value="YHS"/>
    <property type="match status" value="1"/>
</dbReference>
<protein>
    <submittedName>
        <fullName evidence="2">YHS domain-containing protein</fullName>
    </submittedName>
</protein>
<dbReference type="EMBL" id="MFKF01000296">
    <property type="protein sequence ID" value="OGG46618.1"/>
    <property type="molecule type" value="Genomic_DNA"/>
</dbReference>
<dbReference type="InterPro" id="IPR007029">
    <property type="entry name" value="YHS_dom"/>
</dbReference>
<feature type="domain" description="TRASH" evidence="1">
    <location>
        <begin position="4"/>
        <end position="42"/>
    </location>
</feature>
<accession>A0A1F6CBL1</accession>
<comment type="caution">
    <text evidence="2">The sequence shown here is derived from an EMBL/GenBank/DDBJ whole genome shotgun (WGS) entry which is preliminary data.</text>
</comment>
<reference evidence="2 3" key="1">
    <citation type="journal article" date="2016" name="Nat. Commun.">
        <title>Thousands of microbial genomes shed light on interconnected biogeochemical processes in an aquifer system.</title>
        <authorList>
            <person name="Anantharaman K."/>
            <person name="Brown C.T."/>
            <person name="Hug L.A."/>
            <person name="Sharon I."/>
            <person name="Castelle C.J."/>
            <person name="Probst A.J."/>
            <person name="Thomas B.C."/>
            <person name="Singh A."/>
            <person name="Wilkins M.J."/>
            <person name="Karaoz U."/>
            <person name="Brodie E.L."/>
            <person name="Williams K.H."/>
            <person name="Hubbard S.S."/>
            <person name="Banfield J.F."/>
        </authorList>
    </citation>
    <scope>NUCLEOTIDE SEQUENCE [LARGE SCALE GENOMIC DNA]</scope>
    <source>
        <strain evidence="3">RIFCSPLOWO2_12_FULL_64_10</strain>
    </source>
</reference>
<dbReference type="AlphaFoldDB" id="A0A1F6CBL1"/>
<dbReference type="SUPFAM" id="SSF47240">
    <property type="entry name" value="Ferritin-like"/>
    <property type="match status" value="1"/>
</dbReference>
<dbReference type="InterPro" id="IPR011017">
    <property type="entry name" value="TRASH_dom"/>
</dbReference>
<dbReference type="Proteomes" id="UP000178606">
    <property type="component" value="Unassembled WGS sequence"/>
</dbReference>